<dbReference type="Proteomes" id="UP000655443">
    <property type="component" value="Unassembled WGS sequence"/>
</dbReference>
<gene>
    <name evidence="2" type="ORF">GCM10010339_27590</name>
</gene>
<keyword evidence="3" id="KW-1185">Reference proteome</keyword>
<comment type="caution">
    <text evidence="2">The sequence shown here is derived from an EMBL/GenBank/DDBJ whole genome shotgun (WGS) entry which is preliminary data.</text>
</comment>
<reference evidence="2" key="2">
    <citation type="submission" date="2020-09" db="EMBL/GenBank/DDBJ databases">
        <authorList>
            <person name="Sun Q."/>
            <person name="Ohkuma M."/>
        </authorList>
    </citation>
    <scope>NUCLEOTIDE SEQUENCE</scope>
    <source>
        <strain evidence="2">JCM 4714</strain>
    </source>
</reference>
<dbReference type="EMBL" id="BMVG01000005">
    <property type="protein sequence ID" value="GHE02837.1"/>
    <property type="molecule type" value="Genomic_DNA"/>
</dbReference>
<accession>A0A919D1U9</accession>
<proteinExistence type="predicted"/>
<evidence type="ECO:0000256" key="1">
    <source>
        <dbReference type="SAM" id="MobiDB-lite"/>
    </source>
</evidence>
<name>A0A919D1U9_9ACTN</name>
<dbReference type="AlphaFoldDB" id="A0A919D1U9"/>
<reference evidence="2" key="1">
    <citation type="journal article" date="2014" name="Int. J. Syst. Evol. Microbiol.">
        <title>Complete genome sequence of Corynebacterium casei LMG S-19264T (=DSM 44701T), isolated from a smear-ripened cheese.</title>
        <authorList>
            <consortium name="US DOE Joint Genome Institute (JGI-PGF)"/>
            <person name="Walter F."/>
            <person name="Albersmeier A."/>
            <person name="Kalinowski J."/>
            <person name="Ruckert C."/>
        </authorList>
    </citation>
    <scope>NUCLEOTIDE SEQUENCE</scope>
    <source>
        <strain evidence="2">JCM 4714</strain>
    </source>
</reference>
<evidence type="ECO:0000313" key="3">
    <source>
        <dbReference type="Proteomes" id="UP000655443"/>
    </source>
</evidence>
<protein>
    <submittedName>
        <fullName evidence="2">Uncharacterized protein</fullName>
    </submittedName>
</protein>
<organism evidence="2 3">
    <name type="scientific">Streptomyces alanosinicus</name>
    <dbReference type="NCBI Taxonomy" id="68171"/>
    <lineage>
        <taxon>Bacteria</taxon>
        <taxon>Bacillati</taxon>
        <taxon>Actinomycetota</taxon>
        <taxon>Actinomycetes</taxon>
        <taxon>Kitasatosporales</taxon>
        <taxon>Streptomycetaceae</taxon>
        <taxon>Streptomyces</taxon>
    </lineage>
</organism>
<feature type="region of interest" description="Disordered" evidence="1">
    <location>
        <begin position="49"/>
        <end position="75"/>
    </location>
</feature>
<evidence type="ECO:0000313" key="2">
    <source>
        <dbReference type="EMBL" id="GHE02837.1"/>
    </source>
</evidence>
<sequence length="75" mass="8128">MRSVDLEGTFVTVTYLIRDRDSKFTALFDRILAAAGAQTVLTGIRMPRRTQSWSAGSRPAATNFSTARTSGTSAD</sequence>